<accession>A0A0A9BZ72</accession>
<dbReference type="AlphaFoldDB" id="A0A0A9BZ72"/>
<name>A0A0A9BZ72_ARUDO</name>
<evidence type="ECO:0000313" key="1">
    <source>
        <dbReference type="EMBL" id="JAD69359.1"/>
    </source>
</evidence>
<organism evidence="1">
    <name type="scientific">Arundo donax</name>
    <name type="common">Giant reed</name>
    <name type="synonym">Donax arundinaceus</name>
    <dbReference type="NCBI Taxonomy" id="35708"/>
    <lineage>
        <taxon>Eukaryota</taxon>
        <taxon>Viridiplantae</taxon>
        <taxon>Streptophyta</taxon>
        <taxon>Embryophyta</taxon>
        <taxon>Tracheophyta</taxon>
        <taxon>Spermatophyta</taxon>
        <taxon>Magnoliopsida</taxon>
        <taxon>Liliopsida</taxon>
        <taxon>Poales</taxon>
        <taxon>Poaceae</taxon>
        <taxon>PACMAD clade</taxon>
        <taxon>Arundinoideae</taxon>
        <taxon>Arundineae</taxon>
        <taxon>Arundo</taxon>
    </lineage>
</organism>
<reference evidence="1" key="1">
    <citation type="submission" date="2014-09" db="EMBL/GenBank/DDBJ databases">
        <authorList>
            <person name="Magalhaes I.L.F."/>
            <person name="Oliveira U."/>
            <person name="Santos F.R."/>
            <person name="Vidigal T.H.D.A."/>
            <person name="Brescovit A.D."/>
            <person name="Santos A.J."/>
        </authorList>
    </citation>
    <scope>NUCLEOTIDE SEQUENCE</scope>
    <source>
        <tissue evidence="1">Shoot tissue taken approximately 20 cm above the soil surface</tissue>
    </source>
</reference>
<sequence>MDILQIQMPNPYKISRSNRSIVEIIEVESLLGCQA</sequence>
<reference evidence="1" key="2">
    <citation type="journal article" date="2015" name="Data Brief">
        <title>Shoot transcriptome of the giant reed, Arundo donax.</title>
        <authorList>
            <person name="Barrero R.A."/>
            <person name="Guerrero F.D."/>
            <person name="Moolhuijzen P."/>
            <person name="Goolsby J.A."/>
            <person name="Tidwell J."/>
            <person name="Bellgard S.E."/>
            <person name="Bellgard M.I."/>
        </authorList>
    </citation>
    <scope>NUCLEOTIDE SEQUENCE</scope>
    <source>
        <tissue evidence="1">Shoot tissue taken approximately 20 cm above the soil surface</tissue>
    </source>
</reference>
<proteinExistence type="predicted"/>
<protein>
    <submittedName>
        <fullName evidence="1">Uncharacterized protein</fullName>
    </submittedName>
</protein>
<dbReference type="EMBL" id="GBRH01228536">
    <property type="protein sequence ID" value="JAD69359.1"/>
    <property type="molecule type" value="Transcribed_RNA"/>
</dbReference>